<sequence>MSVDRKEHWDTVYGKTPETRLSWHQDDPAVSLNLIRMAGITAGASVIDIGGGMSRFTDTVLAMGLRDVTVLDLSHVALDAARDRLGSSGRSVTWLCQDITSWSPTRTYDLWHDRAVFHFLTAPSDRAAYIENLTRAVRIDGHAIIATFAPDGPERCSGLPVARYSPEDIAALLAEGFVLVAHRRHLHVTPKGTQQAFQYSLLRRIG</sequence>
<dbReference type="GO" id="GO:0032259">
    <property type="term" value="P:methylation"/>
    <property type="evidence" value="ECO:0007669"/>
    <property type="project" value="UniProtKB-KW"/>
</dbReference>
<accession>A0A222EB59</accession>
<keyword evidence="2" id="KW-0614">Plasmid</keyword>
<dbReference type="AlphaFoldDB" id="A0A222EB59"/>
<keyword evidence="3" id="KW-1185">Reference proteome</keyword>
<evidence type="ECO:0000313" key="2">
    <source>
        <dbReference type="EMBL" id="ASP23427.1"/>
    </source>
</evidence>
<proteinExistence type="predicted"/>
<gene>
    <name evidence="2" type="ORF">ANTHELSMS3_05044</name>
</gene>
<dbReference type="PANTHER" id="PTHR12843">
    <property type="entry name" value="PROTEIN-LYSINE N-METHYLTRANSFERASE METTL10"/>
    <property type="match status" value="1"/>
</dbReference>
<dbReference type="InterPro" id="IPR041698">
    <property type="entry name" value="Methyltransf_25"/>
</dbReference>
<reference evidence="2 3" key="1">
    <citation type="submission" date="2017-07" db="EMBL/GenBank/DDBJ databases">
        <title>Genome Sequence of Antarctobacter heliothermus Strain SMS3 Isolated from a culture of the Diatom Skeletonema marinoi.</title>
        <authorList>
            <person name="Topel M."/>
            <person name="Pinder M.I.M."/>
            <person name="Johansson O.N."/>
            <person name="Kourtchenko O."/>
            <person name="Godhe A."/>
            <person name="Clarke A.K."/>
        </authorList>
    </citation>
    <scope>NUCLEOTIDE SEQUENCE [LARGE SCALE GENOMIC DNA]</scope>
    <source>
        <strain evidence="2 3">SMS3</strain>
        <plasmid evidence="3">Plasmid psms3-1</plasmid>
    </source>
</reference>
<keyword evidence="2" id="KW-0489">Methyltransferase</keyword>
<evidence type="ECO:0000259" key="1">
    <source>
        <dbReference type="Pfam" id="PF13649"/>
    </source>
</evidence>
<dbReference type="EC" id="2.1.1.144" evidence="2"/>
<feature type="domain" description="Methyltransferase" evidence="1">
    <location>
        <begin position="46"/>
        <end position="141"/>
    </location>
</feature>
<dbReference type="SUPFAM" id="SSF53335">
    <property type="entry name" value="S-adenosyl-L-methionine-dependent methyltransferases"/>
    <property type="match status" value="1"/>
</dbReference>
<organism evidence="2 3">
    <name type="scientific">Antarctobacter heliothermus</name>
    <dbReference type="NCBI Taxonomy" id="74033"/>
    <lineage>
        <taxon>Bacteria</taxon>
        <taxon>Pseudomonadati</taxon>
        <taxon>Pseudomonadota</taxon>
        <taxon>Alphaproteobacteria</taxon>
        <taxon>Rhodobacterales</taxon>
        <taxon>Roseobacteraceae</taxon>
        <taxon>Antarctobacter</taxon>
    </lineage>
</organism>
<dbReference type="EMBL" id="CP022541">
    <property type="protein sequence ID" value="ASP23427.1"/>
    <property type="molecule type" value="Genomic_DNA"/>
</dbReference>
<dbReference type="Proteomes" id="UP000203589">
    <property type="component" value="Plasmid pSMS3-1"/>
</dbReference>
<dbReference type="Pfam" id="PF13649">
    <property type="entry name" value="Methyltransf_25"/>
    <property type="match status" value="1"/>
</dbReference>
<dbReference type="KEGG" id="aht:ANTHELSMS3_05044"/>
<dbReference type="GO" id="GO:0030798">
    <property type="term" value="F:trans-aconitate 2-methyltransferase activity"/>
    <property type="evidence" value="ECO:0007669"/>
    <property type="project" value="UniProtKB-EC"/>
</dbReference>
<evidence type="ECO:0000313" key="3">
    <source>
        <dbReference type="Proteomes" id="UP000203589"/>
    </source>
</evidence>
<protein>
    <submittedName>
        <fullName evidence="2">Trans-aconitate 2-methyltransferase</fullName>
        <ecNumber evidence="2">2.1.1.144</ecNumber>
    </submittedName>
</protein>
<keyword evidence="2" id="KW-0808">Transferase</keyword>
<dbReference type="OrthoDB" id="9788660at2"/>
<dbReference type="RefSeq" id="WP_094037604.1">
    <property type="nucleotide sequence ID" value="NZ_CP022541.1"/>
</dbReference>
<dbReference type="CDD" id="cd02440">
    <property type="entry name" value="AdoMet_MTases"/>
    <property type="match status" value="1"/>
</dbReference>
<dbReference type="Gene3D" id="3.40.50.150">
    <property type="entry name" value="Vaccinia Virus protein VP39"/>
    <property type="match status" value="1"/>
</dbReference>
<dbReference type="PANTHER" id="PTHR12843:SF5">
    <property type="entry name" value="EEF1A LYSINE METHYLTRANSFERASE 2"/>
    <property type="match status" value="1"/>
</dbReference>
<dbReference type="InterPro" id="IPR029063">
    <property type="entry name" value="SAM-dependent_MTases_sf"/>
</dbReference>
<name>A0A222EB59_9RHOB</name>
<geneLocation type="plasmid" evidence="3">
    <name>psms3-1</name>
</geneLocation>